<dbReference type="GeneID" id="114490083"/>
<feature type="region of interest" description="Disordered" evidence="3">
    <location>
        <begin position="1"/>
        <end position="20"/>
    </location>
</feature>
<dbReference type="KEGG" id="pdic:114490083"/>
<dbReference type="PANTHER" id="PTHR34916:SF1">
    <property type="entry name" value="GI:13385330"/>
    <property type="match status" value="1"/>
</dbReference>
<evidence type="ECO:0000313" key="6">
    <source>
        <dbReference type="RefSeq" id="XP_028359791.2"/>
    </source>
</evidence>
<dbReference type="InParanoid" id="A0A6J2KX46"/>
<name>A0A6J2KX46_9CHIR</name>
<feature type="compositionally biased region" description="Basic and acidic residues" evidence="3">
    <location>
        <begin position="380"/>
        <end position="390"/>
    </location>
</feature>
<dbReference type="PANTHER" id="PTHR34916">
    <property type="entry name" value="GI:13385330"/>
    <property type="match status" value="1"/>
</dbReference>
<dbReference type="InterPro" id="IPR032755">
    <property type="entry name" value="TSNAXIP1_N"/>
</dbReference>
<keyword evidence="1 2" id="KW-0175">Coiled coil</keyword>
<feature type="region of interest" description="Disordered" evidence="3">
    <location>
        <begin position="371"/>
        <end position="390"/>
    </location>
</feature>
<proteinExistence type="predicted"/>
<feature type="domain" description="Translin-associated factor X-interacting protein 1 N-terminal" evidence="4">
    <location>
        <begin position="250"/>
        <end position="358"/>
    </location>
</feature>
<dbReference type="Pfam" id="PF15739">
    <property type="entry name" value="TSNAXIP1_N"/>
    <property type="match status" value="1"/>
</dbReference>
<evidence type="ECO:0000256" key="1">
    <source>
        <dbReference type="ARBA" id="ARBA00023054"/>
    </source>
</evidence>
<accession>A0A6J2KX46</accession>
<evidence type="ECO:0000256" key="3">
    <source>
        <dbReference type="SAM" id="MobiDB-lite"/>
    </source>
</evidence>
<gene>
    <name evidence="6" type="primary">C4H6orf118</name>
</gene>
<evidence type="ECO:0000259" key="4">
    <source>
        <dbReference type="Pfam" id="PF15739"/>
    </source>
</evidence>
<protein>
    <submittedName>
        <fullName evidence="6">Uncharacterized protein C6orf118 homolog</fullName>
    </submittedName>
</protein>
<reference evidence="6" key="1">
    <citation type="submission" date="2025-08" db="UniProtKB">
        <authorList>
            <consortium name="RefSeq"/>
        </authorList>
    </citation>
    <scope>IDENTIFICATION</scope>
    <source>
        <tissue evidence="6">Muscle</tissue>
    </source>
</reference>
<keyword evidence="5" id="KW-1185">Reference proteome</keyword>
<dbReference type="CTD" id="128655565"/>
<evidence type="ECO:0000256" key="2">
    <source>
        <dbReference type="SAM" id="Coils"/>
    </source>
</evidence>
<feature type="coiled-coil region" evidence="2">
    <location>
        <begin position="399"/>
        <end position="450"/>
    </location>
</feature>
<dbReference type="Proteomes" id="UP000504628">
    <property type="component" value="Chromosome 4"/>
</dbReference>
<organism evidence="5 6">
    <name type="scientific">Phyllostomus discolor</name>
    <name type="common">pale spear-nosed bat</name>
    <dbReference type="NCBI Taxonomy" id="89673"/>
    <lineage>
        <taxon>Eukaryota</taxon>
        <taxon>Metazoa</taxon>
        <taxon>Chordata</taxon>
        <taxon>Craniata</taxon>
        <taxon>Vertebrata</taxon>
        <taxon>Euteleostomi</taxon>
        <taxon>Mammalia</taxon>
        <taxon>Eutheria</taxon>
        <taxon>Laurasiatheria</taxon>
        <taxon>Chiroptera</taxon>
        <taxon>Yangochiroptera</taxon>
        <taxon>Phyllostomidae</taxon>
        <taxon>Phyllostominae</taxon>
        <taxon>Phyllostomus</taxon>
    </lineage>
</organism>
<dbReference type="FunCoup" id="A0A6J2KX46">
    <property type="interactions" value="64"/>
</dbReference>
<evidence type="ECO:0000313" key="5">
    <source>
        <dbReference type="Proteomes" id="UP000504628"/>
    </source>
</evidence>
<dbReference type="AlphaFoldDB" id="A0A6J2KX46"/>
<sequence>MFVSLLGDSQPGGQELSCGETMAEDSEPDFYLRWKHCETRGVSTLCNLTRLLNRLEKSHREDILLYTSGHLNHDKLYRPPETILRHWRNAHGPAGRWVRSVQRPSDDDKVARMKDAWAYFTVNTALGPNDGPSTPLFRYLHPAAGGARASEEDVLAEPAAGEAGAAPRRREELRWPDLKVLKPRAARWSSRECAMSRQGEDEYRYVSSYLAGLTKADKYRRFLRFQREVLATQDCLGTDFTGRRAAVGHEKKLEQELQKVCLCDPHNKLQVLSRVFGDICKSSLIFGDLLKEVKDEYELYMAILLRTRPAERQQALLAEAKGLERRPVKTEDIQRAREQLRALVTATKAALEHNDKLRDELEAERRLLRATTESSGSVQHEPREENVGKEEHLTLTDKVEKKRCEVLKKLEEIRALEKEIKTTLVHTGILHITENRIKSIETDAIKLEKTNNILMRKINVVECQVKQCVGKNVSWEEQWDIWEFIEDYVKLEDTDDNSQVAGKVLYEYSEVPCV</sequence>
<dbReference type="RefSeq" id="XP_028359791.2">
    <property type="nucleotide sequence ID" value="XM_028503990.2"/>
</dbReference>
<dbReference type="OrthoDB" id="10024479at2759"/>